<reference evidence="1 2" key="1">
    <citation type="submission" date="2019-03" db="EMBL/GenBank/DDBJ databases">
        <title>Genomic Encyclopedia of Type Strains, Phase IV (KMG-IV): sequencing the most valuable type-strain genomes for metagenomic binning, comparative biology and taxonomic classification.</title>
        <authorList>
            <person name="Goeker M."/>
        </authorList>
    </citation>
    <scope>NUCLEOTIDE SEQUENCE [LARGE SCALE GENOMIC DNA]</scope>
    <source>
        <strain evidence="1 2">DSM 103236</strain>
    </source>
</reference>
<evidence type="ECO:0000313" key="2">
    <source>
        <dbReference type="Proteomes" id="UP000295684"/>
    </source>
</evidence>
<comment type="caution">
    <text evidence="1">The sequence shown here is derived from an EMBL/GenBank/DDBJ whole genome shotgun (WGS) entry which is preliminary data.</text>
</comment>
<organism evidence="1 2">
    <name type="scientific">Pedobacter psychrotolerans</name>
    <dbReference type="NCBI Taxonomy" id="1843235"/>
    <lineage>
        <taxon>Bacteria</taxon>
        <taxon>Pseudomonadati</taxon>
        <taxon>Bacteroidota</taxon>
        <taxon>Sphingobacteriia</taxon>
        <taxon>Sphingobacteriales</taxon>
        <taxon>Sphingobacteriaceae</taxon>
        <taxon>Pedobacter</taxon>
    </lineage>
</organism>
<evidence type="ECO:0000313" key="1">
    <source>
        <dbReference type="EMBL" id="TCO20564.1"/>
    </source>
</evidence>
<dbReference type="Proteomes" id="UP000295684">
    <property type="component" value="Unassembled WGS sequence"/>
</dbReference>
<dbReference type="EMBL" id="SLWO01000008">
    <property type="protein sequence ID" value="TCO20564.1"/>
    <property type="molecule type" value="Genomic_DNA"/>
</dbReference>
<gene>
    <name evidence="1" type="ORF">EV200_1084</name>
</gene>
<name>A0A4R2H4L2_9SPHI</name>
<protein>
    <submittedName>
        <fullName evidence="1">Uncharacterized protein</fullName>
    </submittedName>
</protein>
<dbReference type="AlphaFoldDB" id="A0A4R2H4L2"/>
<proteinExistence type="predicted"/>
<accession>A0A4R2H4L2</accession>
<sequence length="34" mass="3858">MAYVNSKINISKPDVVNINSQDEYSFTYKDTASD</sequence>